<dbReference type="RefSeq" id="WP_166953324.1">
    <property type="nucleotide sequence ID" value="NZ_JAASQI010000005.1"/>
</dbReference>
<dbReference type="PANTHER" id="PTHR30249">
    <property type="entry name" value="PUTATIVE SEROTONIN TRANSPORTER"/>
    <property type="match status" value="1"/>
</dbReference>
<proteinExistence type="predicted"/>
<gene>
    <name evidence="6" type="ORF">FHS82_002547</name>
</gene>
<dbReference type="PANTHER" id="PTHR30249:SF16">
    <property type="entry name" value="INNER MEMBRANE PROTEIN"/>
    <property type="match status" value="1"/>
</dbReference>
<reference evidence="6 7" key="1">
    <citation type="submission" date="2020-03" db="EMBL/GenBank/DDBJ databases">
        <title>Genomic Encyclopedia of Type Strains, Phase IV (KMG-IV): sequencing the most valuable type-strain genomes for metagenomic binning, comparative biology and taxonomic classification.</title>
        <authorList>
            <person name="Goeker M."/>
        </authorList>
    </citation>
    <scope>NUCLEOTIDE SEQUENCE [LARGE SCALE GENOMIC DNA]</scope>
    <source>
        <strain evidence="6 7">DSM 103870</strain>
    </source>
</reference>
<evidence type="ECO:0000313" key="7">
    <source>
        <dbReference type="Proteomes" id="UP001429580"/>
    </source>
</evidence>
<sequence>MNIATQLWSDPLARAAFWSVTTIVFYLFTKALYRRWPRWWLLPMGSTPALLVVAMLLLDASYADYIRGTHWLMALLGPTVVAFAVPIYQRRALIRRHWPVLALGMVVGSMTALASSWAIATVLGLDGTLRLSLLPRSISTPFAMTVSSEIGGIPDLTAVFVVATGVAGAAIGGVLLSWLPLRSSIARGSLFGMGAHGAGTARAYEVGAEEGAVAGLIMVLVGLLNVLIAPVLVHAFQ</sequence>
<accession>A0ABX0V0G5</accession>
<dbReference type="Proteomes" id="UP001429580">
    <property type="component" value="Unassembled WGS sequence"/>
</dbReference>
<keyword evidence="6" id="KW-0378">Hydrolase</keyword>
<evidence type="ECO:0000256" key="1">
    <source>
        <dbReference type="ARBA" id="ARBA00004141"/>
    </source>
</evidence>
<protein>
    <submittedName>
        <fullName evidence="6">Murein hydrolase (TIGR00659 family)</fullName>
    </submittedName>
</protein>
<keyword evidence="4 5" id="KW-0472">Membrane</keyword>
<evidence type="ECO:0000256" key="4">
    <source>
        <dbReference type="ARBA" id="ARBA00023136"/>
    </source>
</evidence>
<organism evidence="6 7">
    <name type="scientific">Pseudochelatococcus lubricantis</name>
    <dbReference type="NCBI Taxonomy" id="1538102"/>
    <lineage>
        <taxon>Bacteria</taxon>
        <taxon>Pseudomonadati</taxon>
        <taxon>Pseudomonadota</taxon>
        <taxon>Alphaproteobacteria</taxon>
        <taxon>Hyphomicrobiales</taxon>
        <taxon>Chelatococcaceae</taxon>
        <taxon>Pseudochelatococcus</taxon>
    </lineage>
</organism>
<dbReference type="GO" id="GO:0016787">
    <property type="term" value="F:hydrolase activity"/>
    <property type="evidence" value="ECO:0007669"/>
    <property type="project" value="UniProtKB-KW"/>
</dbReference>
<evidence type="ECO:0000256" key="5">
    <source>
        <dbReference type="SAM" id="Phobius"/>
    </source>
</evidence>
<feature type="transmembrane region" description="Helical" evidence="5">
    <location>
        <begin position="156"/>
        <end position="179"/>
    </location>
</feature>
<comment type="caution">
    <text evidence="6">The sequence shown here is derived from an EMBL/GenBank/DDBJ whole genome shotgun (WGS) entry which is preliminary data.</text>
</comment>
<feature type="transmembrane region" description="Helical" evidence="5">
    <location>
        <begin position="12"/>
        <end position="28"/>
    </location>
</feature>
<feature type="transmembrane region" description="Helical" evidence="5">
    <location>
        <begin position="40"/>
        <end position="58"/>
    </location>
</feature>
<dbReference type="Pfam" id="PF04172">
    <property type="entry name" value="LrgB"/>
    <property type="match status" value="1"/>
</dbReference>
<comment type="subcellular location">
    <subcellularLocation>
        <location evidence="1">Membrane</location>
        <topology evidence="1">Multi-pass membrane protein</topology>
    </subcellularLocation>
</comment>
<feature type="transmembrane region" description="Helical" evidence="5">
    <location>
        <begin position="70"/>
        <end position="88"/>
    </location>
</feature>
<keyword evidence="7" id="KW-1185">Reference proteome</keyword>
<name>A0ABX0V0G5_9HYPH</name>
<feature type="transmembrane region" description="Helical" evidence="5">
    <location>
        <begin position="212"/>
        <end position="236"/>
    </location>
</feature>
<dbReference type="InterPro" id="IPR007300">
    <property type="entry name" value="CidB/LrgB"/>
</dbReference>
<keyword evidence="3 5" id="KW-1133">Transmembrane helix</keyword>
<keyword evidence="2 5" id="KW-0812">Transmembrane</keyword>
<evidence type="ECO:0000256" key="2">
    <source>
        <dbReference type="ARBA" id="ARBA00022692"/>
    </source>
</evidence>
<dbReference type="EMBL" id="JAASQI010000005">
    <property type="protein sequence ID" value="NIJ58699.1"/>
    <property type="molecule type" value="Genomic_DNA"/>
</dbReference>
<evidence type="ECO:0000256" key="3">
    <source>
        <dbReference type="ARBA" id="ARBA00022989"/>
    </source>
</evidence>
<feature type="transmembrane region" description="Helical" evidence="5">
    <location>
        <begin position="100"/>
        <end position="125"/>
    </location>
</feature>
<evidence type="ECO:0000313" key="6">
    <source>
        <dbReference type="EMBL" id="NIJ58699.1"/>
    </source>
</evidence>